<dbReference type="PANTHER" id="PTHR46172:SF1">
    <property type="entry name" value="DNA POLYMERASE EPSILON SUBUNIT 3"/>
    <property type="match status" value="1"/>
</dbReference>
<evidence type="ECO:0000313" key="9">
    <source>
        <dbReference type="Proteomes" id="UP000006753"/>
    </source>
</evidence>
<dbReference type="KEGG" id="mbe:MBM_05853"/>
<dbReference type="GO" id="GO:0006272">
    <property type="term" value="P:leading strand elongation"/>
    <property type="evidence" value="ECO:0007669"/>
    <property type="project" value="TreeGrafter"/>
</dbReference>
<dbReference type="InterPro" id="IPR003958">
    <property type="entry name" value="CBFA_NFYB_domain"/>
</dbReference>
<feature type="compositionally biased region" description="Acidic residues" evidence="6">
    <location>
        <begin position="165"/>
        <end position="179"/>
    </location>
</feature>
<dbReference type="RefSeq" id="XP_007293742.1">
    <property type="nucleotide sequence ID" value="XM_007293680.1"/>
</dbReference>
<name>K1WTR1_MARBU</name>
<dbReference type="Pfam" id="PF00808">
    <property type="entry name" value="CBFD_NFYB_HMF"/>
    <property type="match status" value="1"/>
</dbReference>
<evidence type="ECO:0000256" key="2">
    <source>
        <dbReference type="ARBA" id="ARBA00022705"/>
    </source>
</evidence>
<accession>K1WTR1</accession>
<evidence type="ECO:0000256" key="5">
    <source>
        <dbReference type="ARBA" id="ARBA00042096"/>
    </source>
</evidence>
<dbReference type="InParanoid" id="K1WTR1"/>
<dbReference type="AlphaFoldDB" id="K1WTR1"/>
<feature type="compositionally biased region" description="Acidic residues" evidence="6">
    <location>
        <begin position="224"/>
        <end position="235"/>
    </location>
</feature>
<dbReference type="GeneID" id="18761788"/>
<evidence type="ECO:0000259" key="7">
    <source>
        <dbReference type="Pfam" id="PF00808"/>
    </source>
</evidence>
<evidence type="ECO:0000256" key="1">
    <source>
        <dbReference type="ARBA" id="ARBA00004123"/>
    </source>
</evidence>
<dbReference type="GO" id="GO:0031490">
    <property type="term" value="F:chromatin DNA binding"/>
    <property type="evidence" value="ECO:0007669"/>
    <property type="project" value="TreeGrafter"/>
</dbReference>
<dbReference type="PANTHER" id="PTHR46172">
    <property type="entry name" value="DNA POLYMERASE EPSILON SUBUNIT 3"/>
    <property type="match status" value="1"/>
</dbReference>
<dbReference type="SUPFAM" id="SSF47113">
    <property type="entry name" value="Histone-fold"/>
    <property type="match status" value="1"/>
</dbReference>
<dbReference type="eggNOG" id="KOG0870">
    <property type="taxonomic scope" value="Eukaryota"/>
</dbReference>
<dbReference type="EMBL" id="JH921440">
    <property type="protein sequence ID" value="EKD15842.1"/>
    <property type="molecule type" value="Genomic_DNA"/>
</dbReference>
<dbReference type="STRING" id="1072389.K1WTR1"/>
<comment type="subcellular location">
    <subcellularLocation>
        <location evidence="1">Nucleus</location>
    </subcellularLocation>
</comment>
<proteinExistence type="predicted"/>
<evidence type="ECO:0000256" key="3">
    <source>
        <dbReference type="ARBA" id="ARBA00023242"/>
    </source>
</evidence>
<dbReference type="OrthoDB" id="1707486at2759"/>
<dbReference type="FunCoup" id="K1WTR1">
    <property type="interactions" value="181"/>
</dbReference>
<dbReference type="CDD" id="cd22928">
    <property type="entry name" value="HFD_POLE3_DPB4"/>
    <property type="match status" value="1"/>
</dbReference>
<dbReference type="GO" id="GO:0006974">
    <property type="term" value="P:DNA damage response"/>
    <property type="evidence" value="ECO:0007669"/>
    <property type="project" value="TreeGrafter"/>
</dbReference>
<keyword evidence="9" id="KW-1185">Reference proteome</keyword>
<dbReference type="GO" id="GO:0046982">
    <property type="term" value="F:protein heterodimerization activity"/>
    <property type="evidence" value="ECO:0007669"/>
    <property type="project" value="InterPro"/>
</dbReference>
<dbReference type="GO" id="GO:0008623">
    <property type="term" value="C:CHRAC"/>
    <property type="evidence" value="ECO:0007669"/>
    <property type="project" value="TreeGrafter"/>
</dbReference>
<reference evidence="8 9" key="1">
    <citation type="journal article" date="2012" name="BMC Genomics">
        <title>Sequencing the genome of Marssonina brunnea reveals fungus-poplar co-evolution.</title>
        <authorList>
            <person name="Zhu S."/>
            <person name="Cao Y.-Z."/>
            <person name="Jiang C."/>
            <person name="Tan B.-Y."/>
            <person name="Wang Z."/>
            <person name="Feng S."/>
            <person name="Zhang L."/>
            <person name="Su X.-H."/>
            <person name="Brejova B."/>
            <person name="Vinar T."/>
            <person name="Xu M."/>
            <person name="Wang M.-X."/>
            <person name="Zhang S.-G."/>
            <person name="Huang M.-R."/>
            <person name="Wu R."/>
            <person name="Zhou Y."/>
        </authorList>
    </citation>
    <scope>NUCLEOTIDE SEQUENCE [LARGE SCALE GENOMIC DNA]</scope>
    <source>
        <strain evidence="8 9">MB_m1</strain>
    </source>
</reference>
<evidence type="ECO:0000256" key="4">
    <source>
        <dbReference type="ARBA" id="ARBA00039775"/>
    </source>
</evidence>
<feature type="domain" description="Transcription factor CBF/NF-Y/archaeal histone" evidence="7">
    <location>
        <begin position="35"/>
        <end position="99"/>
    </location>
</feature>
<sequence>MPPRKSDASKVATADEATPGKELAVRDGINIEDLNLPKSIVTRLAKGVLPPNTQIQGNAMVAISKSATVFVNYVASHANEHAATHNRKTIGPQDIFNALDDLDFPDFRDRLEADLARFHEVQTDKRNAYRSKTASKAADADAGDDQGAEDKDGQPAAKKARLDPGAEEEEEENGEEEAGDAERTPEDEAEDDEGDVPEEEEGEEEEERPESEEQLEEDEKKEAEDEALDNGEDSD</sequence>
<dbReference type="OMA" id="NTYRRKV"/>
<keyword evidence="2" id="KW-0235">DNA replication</keyword>
<dbReference type="GO" id="GO:0008622">
    <property type="term" value="C:epsilon DNA polymerase complex"/>
    <property type="evidence" value="ECO:0007669"/>
    <property type="project" value="TreeGrafter"/>
</dbReference>
<evidence type="ECO:0000313" key="8">
    <source>
        <dbReference type="EMBL" id="EKD15842.1"/>
    </source>
</evidence>
<dbReference type="HOGENOM" id="CLU_043417_1_1_1"/>
<keyword evidence="3" id="KW-0539">Nucleus</keyword>
<dbReference type="GO" id="GO:0031507">
    <property type="term" value="P:heterochromatin formation"/>
    <property type="evidence" value="ECO:0007669"/>
    <property type="project" value="TreeGrafter"/>
</dbReference>
<protein>
    <recommendedName>
        <fullName evidence="4">DNA polymerase epsilon subunit D</fullName>
    </recommendedName>
    <alternativeName>
        <fullName evidence="5">DNA polymerase II subunit D</fullName>
    </alternativeName>
</protein>
<feature type="compositionally biased region" description="Acidic residues" evidence="6">
    <location>
        <begin position="187"/>
        <end position="217"/>
    </location>
</feature>
<dbReference type="Gene3D" id="1.10.20.10">
    <property type="entry name" value="Histone, subunit A"/>
    <property type="match status" value="1"/>
</dbReference>
<dbReference type="InterPro" id="IPR051377">
    <property type="entry name" value="DNA_Pol-Epsilon_Subunit"/>
</dbReference>
<dbReference type="Proteomes" id="UP000006753">
    <property type="component" value="Unassembled WGS sequence"/>
</dbReference>
<gene>
    <name evidence="8" type="ORF">MBM_05853</name>
</gene>
<evidence type="ECO:0000256" key="6">
    <source>
        <dbReference type="SAM" id="MobiDB-lite"/>
    </source>
</evidence>
<feature type="region of interest" description="Disordered" evidence="6">
    <location>
        <begin position="125"/>
        <end position="235"/>
    </location>
</feature>
<organism evidence="8 9">
    <name type="scientific">Marssonina brunnea f. sp. multigermtubi (strain MB_m1)</name>
    <name type="common">Marssonina leaf spot fungus</name>
    <dbReference type="NCBI Taxonomy" id="1072389"/>
    <lineage>
        <taxon>Eukaryota</taxon>
        <taxon>Fungi</taxon>
        <taxon>Dikarya</taxon>
        <taxon>Ascomycota</taxon>
        <taxon>Pezizomycotina</taxon>
        <taxon>Leotiomycetes</taxon>
        <taxon>Helotiales</taxon>
        <taxon>Drepanopezizaceae</taxon>
        <taxon>Drepanopeziza</taxon>
    </lineage>
</organism>
<dbReference type="InterPro" id="IPR009072">
    <property type="entry name" value="Histone-fold"/>
</dbReference>